<feature type="compositionally biased region" description="Gly residues" evidence="17">
    <location>
        <begin position="722"/>
        <end position="732"/>
    </location>
</feature>
<dbReference type="PROSITE" id="PS51860">
    <property type="entry name" value="REM_1"/>
    <property type="match status" value="1"/>
</dbReference>
<dbReference type="SMART" id="SM00239">
    <property type="entry name" value="C2"/>
    <property type="match status" value="1"/>
</dbReference>
<evidence type="ECO:0000256" key="2">
    <source>
        <dbReference type="ARBA" id="ARBA00012429"/>
    </source>
</evidence>
<organism evidence="23 24">
    <name type="scientific">Psilocybe cf. subviscida</name>
    <dbReference type="NCBI Taxonomy" id="2480587"/>
    <lineage>
        <taxon>Eukaryota</taxon>
        <taxon>Fungi</taxon>
        <taxon>Dikarya</taxon>
        <taxon>Basidiomycota</taxon>
        <taxon>Agaricomycotina</taxon>
        <taxon>Agaricomycetes</taxon>
        <taxon>Agaricomycetidae</taxon>
        <taxon>Agaricales</taxon>
        <taxon>Agaricineae</taxon>
        <taxon>Strophariaceae</taxon>
        <taxon>Psilocybe</taxon>
    </lineage>
</organism>
<feature type="domain" description="Phorbol-ester/DAG-type" evidence="20">
    <location>
        <begin position="517"/>
        <end position="567"/>
    </location>
</feature>
<dbReference type="PROSITE" id="PS51285">
    <property type="entry name" value="AGC_KINASE_CTER"/>
    <property type="match status" value="1"/>
</dbReference>
<dbReference type="InterPro" id="IPR036274">
    <property type="entry name" value="HR1_rpt_sf"/>
</dbReference>
<feature type="domain" description="Phorbol-ester/DAG-type" evidence="20">
    <location>
        <begin position="450"/>
        <end position="498"/>
    </location>
</feature>
<feature type="domain" description="AGC-kinase C-terminal" evidence="21">
    <location>
        <begin position="1059"/>
        <end position="1126"/>
    </location>
</feature>
<feature type="domain" description="REM-1" evidence="22">
    <location>
        <begin position="130"/>
        <end position="207"/>
    </location>
</feature>
<evidence type="ECO:0000256" key="14">
    <source>
        <dbReference type="ARBA" id="ARBA00047470"/>
    </source>
</evidence>
<feature type="region of interest" description="Disordered" evidence="17">
    <location>
        <begin position="64"/>
        <end position="125"/>
    </location>
</feature>
<dbReference type="InterPro" id="IPR008271">
    <property type="entry name" value="Ser/Thr_kinase_AS"/>
</dbReference>
<dbReference type="SUPFAM" id="SSF56112">
    <property type="entry name" value="Protein kinase-like (PK-like)"/>
    <property type="match status" value="1"/>
</dbReference>
<dbReference type="GO" id="GO:0007165">
    <property type="term" value="P:signal transduction"/>
    <property type="evidence" value="ECO:0007669"/>
    <property type="project" value="InterPro"/>
</dbReference>
<keyword evidence="9" id="KW-0863">Zinc-finger</keyword>
<dbReference type="FunFam" id="1.10.510.10:FF:000101">
    <property type="entry name" value="Protein kinase C"/>
    <property type="match status" value="1"/>
</dbReference>
<dbReference type="PROSITE" id="PS00107">
    <property type="entry name" value="PROTEIN_KINASE_ATP"/>
    <property type="match status" value="1"/>
</dbReference>
<feature type="compositionally biased region" description="Pro residues" evidence="17">
    <location>
        <begin position="686"/>
        <end position="699"/>
    </location>
</feature>
<keyword evidence="3" id="KW-0723">Serine/threonine-protein kinase</keyword>
<dbReference type="Gene3D" id="3.30.200.20">
    <property type="entry name" value="Phosphorylase Kinase, domain 1"/>
    <property type="match status" value="1"/>
</dbReference>
<proteinExistence type="inferred from homology"/>
<dbReference type="Gene3D" id="1.10.287.160">
    <property type="entry name" value="HR1 repeat"/>
    <property type="match status" value="1"/>
</dbReference>
<dbReference type="FunFam" id="3.30.60.20:FF:000034">
    <property type="entry name" value="Protein kinase C"/>
    <property type="match status" value="1"/>
</dbReference>
<dbReference type="InterPro" id="IPR037778">
    <property type="entry name" value="C2_fungal_PKC"/>
</dbReference>
<dbReference type="InterPro" id="IPR000008">
    <property type="entry name" value="C2_dom"/>
</dbReference>
<sequence length="1126" mass="126183">MSQEIDQKIAETWKHIQTERKILEATQLLRQATSNQDVLRRNEAKIRETERSLAYFEDTLRELQARKAQQMQRDDPSRFPGSQLPQVPPKEYDSPGGRFPGPGDQARPGGRSDPAGPPKPKQYTNLDLIKADTPFTPKKISKMLQQLQFKHQVEMQYKQGIEKMAKLYQADGDKKSKADAESKRVESDKKIQLLDLALKRYKNLHILDDVAEDDDNDGTGADGERKDKLRSKPLSGTLYVTLKGARELDHAPIVSGLRRSASKVMETHVSIKVEGTQLAKSHPSRTDRWNEDFEISVDKANEVEIVVYDKQVSEQHAIPIGLLWIRITDLVDALRRQKVGQEGGQGGWVTAGAMHGEGQPPGMQATVGDMNAPFGYGGPPGGAYGATTSNQNSDGIEAWFAVEPAGAIALHLNFVKENNRKRPLDAPLGGGLGRQGAVRKRKGEVHEMNGHKFVQRQFYQLMLCAFCNDFLLNALGYQCEDCRYTCHKKCYEKVVTKCISKSYVGEGDEEKINHRIPHRFEPLTNIGANWCCHCGYMLPLGRKNARKCSECDITCHANCAHLVPDFCGMSMETANELLRNWRDINRARGDKASRPTQPRPYVDHPHHAPSPSIDSAAGSMDRMKISGPEIGAPPADPFGRPAPVPPPNQYPQDSRYYQTSPPPQQPQQLPPQAQGPPYGGQQQQPMRPPPGARVPPPPTYGQEPPAGRVSSQYDGVPNVGAGDVGYGPGPGGYQPPRTPQQLSPVLTKQTLPPTPQSRPVDRPPSLPPQPQQRQSIVPQQPPPPRQQTVRKRKVGLDDFNFLAVLGKGNFGKVMLAEEKKTNGLYAIKVLKKEFIIDNDEVESTRSEKRVFLAAARERHPFLLGLHSCFQTETRIYFVMEYVSGGDLMLHIQRKQFSLRQAKFYASEVLLALEYFHANGIIYRDLKLDNILLTLDGHVKVADYGLCKEDMWYGQTTSTFCGTPEFMAPEILLEQRYGRAVDWWAFGVLTYEMLLGQSPFRGDDEDEIFDAILEDEPLYPITMPRDAVSILQKLLTRDPARRLGSGKEDAEEIKRQPFFKDVNFDDVLNKRIPPPYFPTINGSADTSNFDEEFTREQPTLTPVHGQLSTRDQSEFNGFSWVAAWADI</sequence>
<dbReference type="PROSITE" id="PS50081">
    <property type="entry name" value="ZF_DAG_PE_2"/>
    <property type="match status" value="2"/>
</dbReference>
<feature type="domain" description="C2" evidence="18">
    <location>
        <begin position="218"/>
        <end position="343"/>
    </location>
</feature>
<evidence type="ECO:0000259" key="22">
    <source>
        <dbReference type="PROSITE" id="PS51860"/>
    </source>
</evidence>
<evidence type="ECO:0000313" key="23">
    <source>
        <dbReference type="EMBL" id="KAF5315117.1"/>
    </source>
</evidence>
<evidence type="ECO:0000313" key="24">
    <source>
        <dbReference type="Proteomes" id="UP000567179"/>
    </source>
</evidence>
<evidence type="ECO:0000259" key="19">
    <source>
        <dbReference type="PROSITE" id="PS50011"/>
    </source>
</evidence>
<dbReference type="Gene3D" id="1.10.510.10">
    <property type="entry name" value="Transferase(Phosphotransferase) domain 1"/>
    <property type="match status" value="1"/>
</dbReference>
<dbReference type="InterPro" id="IPR000961">
    <property type="entry name" value="AGC-kinase_C"/>
</dbReference>
<keyword evidence="4" id="KW-0597">Phosphoprotein</keyword>
<dbReference type="PANTHER" id="PTHR24351">
    <property type="entry name" value="RIBOSOMAL PROTEIN S6 KINASE"/>
    <property type="match status" value="1"/>
</dbReference>
<dbReference type="Pfam" id="PF02185">
    <property type="entry name" value="HR1"/>
    <property type="match status" value="2"/>
</dbReference>
<keyword evidence="7" id="KW-0677">Repeat</keyword>
<feature type="binding site" evidence="16">
    <location>
        <position position="828"/>
    </location>
    <ligand>
        <name>ATP</name>
        <dbReference type="ChEBI" id="CHEBI:30616"/>
    </ligand>
</feature>
<evidence type="ECO:0000256" key="7">
    <source>
        <dbReference type="ARBA" id="ARBA00022737"/>
    </source>
</evidence>
<dbReference type="GO" id="GO:0008270">
    <property type="term" value="F:zinc ion binding"/>
    <property type="evidence" value="ECO:0007669"/>
    <property type="project" value="UniProtKB-KW"/>
</dbReference>
<name>A0A8H5EWQ6_9AGAR</name>
<evidence type="ECO:0000256" key="12">
    <source>
        <dbReference type="ARBA" id="ARBA00022840"/>
    </source>
</evidence>
<dbReference type="EC" id="2.7.11.13" evidence="2"/>
<evidence type="ECO:0000256" key="8">
    <source>
        <dbReference type="ARBA" id="ARBA00022741"/>
    </source>
</evidence>
<dbReference type="Pfam" id="PF00168">
    <property type="entry name" value="C2"/>
    <property type="match status" value="1"/>
</dbReference>
<evidence type="ECO:0000256" key="3">
    <source>
        <dbReference type="ARBA" id="ARBA00022527"/>
    </source>
</evidence>
<evidence type="ECO:0000256" key="5">
    <source>
        <dbReference type="ARBA" id="ARBA00022679"/>
    </source>
</evidence>
<keyword evidence="11" id="KW-0862">Zinc</keyword>
<evidence type="ECO:0000256" key="17">
    <source>
        <dbReference type="SAM" id="MobiDB-lite"/>
    </source>
</evidence>
<keyword evidence="8 16" id="KW-0547">Nucleotide-binding</keyword>
<dbReference type="CDD" id="cd20822">
    <property type="entry name" value="C1_ScPKC1-like_rpt1"/>
    <property type="match status" value="1"/>
</dbReference>
<dbReference type="Pfam" id="PF00433">
    <property type="entry name" value="Pkinase_C"/>
    <property type="match status" value="1"/>
</dbReference>
<feature type="compositionally biased region" description="Polar residues" evidence="17">
    <location>
        <begin position="742"/>
        <end position="751"/>
    </location>
</feature>
<dbReference type="InterPro" id="IPR035892">
    <property type="entry name" value="C2_domain_sf"/>
</dbReference>
<evidence type="ECO:0000256" key="9">
    <source>
        <dbReference type="ARBA" id="ARBA00022771"/>
    </source>
</evidence>
<protein>
    <recommendedName>
        <fullName evidence="2">protein kinase C</fullName>
        <ecNumber evidence="2">2.7.11.13</ecNumber>
    </recommendedName>
</protein>
<dbReference type="PROSITE" id="PS50004">
    <property type="entry name" value="C2"/>
    <property type="match status" value="1"/>
</dbReference>
<dbReference type="PROSITE" id="PS50011">
    <property type="entry name" value="PROTEIN_KINASE_DOM"/>
    <property type="match status" value="1"/>
</dbReference>
<evidence type="ECO:0000256" key="10">
    <source>
        <dbReference type="ARBA" id="ARBA00022777"/>
    </source>
</evidence>
<keyword evidence="10" id="KW-0418">Kinase</keyword>
<dbReference type="CDD" id="cd05570">
    <property type="entry name" value="STKc_PKC"/>
    <property type="match status" value="1"/>
</dbReference>
<dbReference type="Gene3D" id="3.30.60.20">
    <property type="match status" value="2"/>
</dbReference>
<dbReference type="InterPro" id="IPR037312">
    <property type="entry name" value="PKC-like_HR1"/>
</dbReference>
<feature type="compositionally biased region" description="Low complexity" evidence="17">
    <location>
        <begin position="670"/>
        <end position="685"/>
    </location>
</feature>
<dbReference type="GO" id="GO:0004697">
    <property type="term" value="F:diacylglycerol-dependent serine/threonine kinase activity"/>
    <property type="evidence" value="ECO:0007669"/>
    <property type="project" value="UniProtKB-EC"/>
</dbReference>
<keyword evidence="15" id="KW-0175">Coiled coil</keyword>
<feature type="compositionally biased region" description="Pro residues" evidence="17">
    <location>
        <begin position="752"/>
        <end position="770"/>
    </location>
</feature>
<dbReference type="Pfam" id="PF00130">
    <property type="entry name" value="C1_1"/>
    <property type="match status" value="2"/>
</dbReference>
<dbReference type="AlphaFoldDB" id="A0A8H5EWQ6"/>
<keyword evidence="12 16" id="KW-0067">ATP-binding</keyword>
<dbReference type="CDD" id="cd11620">
    <property type="entry name" value="HR1_PKC-like_2_fungi"/>
    <property type="match status" value="1"/>
</dbReference>
<feature type="domain" description="Protein kinase" evidence="19">
    <location>
        <begin position="799"/>
        <end position="1058"/>
    </location>
</feature>
<comment type="catalytic activity">
    <reaction evidence="14">
        <text>L-seryl-[protein] + ATP = O-phospho-L-seryl-[protein] + ADP + H(+)</text>
        <dbReference type="Rhea" id="RHEA:17989"/>
        <dbReference type="Rhea" id="RHEA-COMP:9863"/>
        <dbReference type="Rhea" id="RHEA-COMP:11604"/>
        <dbReference type="ChEBI" id="CHEBI:15378"/>
        <dbReference type="ChEBI" id="CHEBI:29999"/>
        <dbReference type="ChEBI" id="CHEBI:30616"/>
        <dbReference type="ChEBI" id="CHEBI:83421"/>
        <dbReference type="ChEBI" id="CHEBI:456216"/>
        <dbReference type="EC" id="2.7.11.13"/>
    </reaction>
</comment>
<comment type="similarity">
    <text evidence="1">Belongs to the protein kinase superfamily. AGC Ser/Thr protein kinase family. PKC subfamily.</text>
</comment>
<dbReference type="SMART" id="SM00109">
    <property type="entry name" value="C1"/>
    <property type="match status" value="2"/>
</dbReference>
<dbReference type="GO" id="GO:0009272">
    <property type="term" value="P:fungal-type cell wall biogenesis"/>
    <property type="evidence" value="ECO:0007669"/>
    <property type="project" value="InterPro"/>
</dbReference>
<feature type="compositionally biased region" description="Pro residues" evidence="17">
    <location>
        <begin position="660"/>
        <end position="669"/>
    </location>
</feature>
<comment type="caution">
    <text evidence="23">The sequence shown here is derived from an EMBL/GenBank/DDBJ whole genome shotgun (WGS) entry which is preliminary data.</text>
</comment>
<evidence type="ECO:0000256" key="15">
    <source>
        <dbReference type="PROSITE-ProRule" id="PRU01207"/>
    </source>
</evidence>
<evidence type="ECO:0000256" key="4">
    <source>
        <dbReference type="ARBA" id="ARBA00022553"/>
    </source>
</evidence>
<evidence type="ECO:0000259" key="20">
    <source>
        <dbReference type="PROSITE" id="PS50081"/>
    </source>
</evidence>
<dbReference type="SMART" id="SM00220">
    <property type="entry name" value="S_TKc"/>
    <property type="match status" value="1"/>
</dbReference>
<dbReference type="SUPFAM" id="SSF49562">
    <property type="entry name" value="C2 domain (Calcium/lipid-binding domain, CaLB)"/>
    <property type="match status" value="1"/>
</dbReference>
<dbReference type="OrthoDB" id="63267at2759"/>
<dbReference type="InterPro" id="IPR017441">
    <property type="entry name" value="Protein_kinase_ATP_BS"/>
</dbReference>
<evidence type="ECO:0000256" key="1">
    <source>
        <dbReference type="ARBA" id="ARBA00005490"/>
    </source>
</evidence>
<gene>
    <name evidence="23" type="ORF">D9619_007036</name>
</gene>
<evidence type="ECO:0000259" key="21">
    <source>
        <dbReference type="PROSITE" id="PS51285"/>
    </source>
</evidence>
<reference evidence="23 24" key="1">
    <citation type="journal article" date="2020" name="ISME J.">
        <title>Uncovering the hidden diversity of litter-decomposition mechanisms in mushroom-forming fungi.</title>
        <authorList>
            <person name="Floudas D."/>
            <person name="Bentzer J."/>
            <person name="Ahren D."/>
            <person name="Johansson T."/>
            <person name="Persson P."/>
            <person name="Tunlid A."/>
        </authorList>
    </citation>
    <scope>NUCLEOTIDE SEQUENCE [LARGE SCALE GENOMIC DNA]</scope>
    <source>
        <strain evidence="23 24">CBS 101986</strain>
    </source>
</reference>
<dbReference type="PROSITE" id="PS00108">
    <property type="entry name" value="PROTEIN_KINASE_ST"/>
    <property type="match status" value="1"/>
</dbReference>
<evidence type="ECO:0000256" key="6">
    <source>
        <dbReference type="ARBA" id="ARBA00022723"/>
    </source>
</evidence>
<comment type="catalytic activity">
    <reaction evidence="13">
        <text>L-threonyl-[protein] + ATP = O-phospho-L-threonyl-[protein] + ADP + H(+)</text>
        <dbReference type="Rhea" id="RHEA:46608"/>
        <dbReference type="Rhea" id="RHEA-COMP:11060"/>
        <dbReference type="Rhea" id="RHEA-COMP:11605"/>
        <dbReference type="ChEBI" id="CHEBI:15378"/>
        <dbReference type="ChEBI" id="CHEBI:30013"/>
        <dbReference type="ChEBI" id="CHEBI:30616"/>
        <dbReference type="ChEBI" id="CHEBI:61977"/>
        <dbReference type="ChEBI" id="CHEBI:456216"/>
        <dbReference type="EC" id="2.7.11.13"/>
    </reaction>
</comment>
<dbReference type="InterPro" id="IPR011072">
    <property type="entry name" value="HR1_rho-bd"/>
</dbReference>
<dbReference type="InterPro" id="IPR000719">
    <property type="entry name" value="Prot_kinase_dom"/>
</dbReference>
<dbReference type="Gene3D" id="2.60.40.150">
    <property type="entry name" value="C2 domain"/>
    <property type="match status" value="1"/>
</dbReference>
<dbReference type="InterPro" id="IPR002219">
    <property type="entry name" value="PKC_DAG/PE"/>
</dbReference>
<dbReference type="CDD" id="cd08689">
    <property type="entry name" value="C2_fungal_Pkc1p"/>
    <property type="match status" value="1"/>
</dbReference>
<feature type="region of interest" description="Disordered" evidence="17">
    <location>
        <begin position="588"/>
        <end position="790"/>
    </location>
</feature>
<dbReference type="EMBL" id="JAACJJ010000043">
    <property type="protein sequence ID" value="KAF5315117.1"/>
    <property type="molecule type" value="Genomic_DNA"/>
</dbReference>
<dbReference type="InterPro" id="IPR011009">
    <property type="entry name" value="Kinase-like_dom_sf"/>
</dbReference>
<keyword evidence="24" id="KW-1185">Reference proteome</keyword>
<dbReference type="SMART" id="SM00133">
    <property type="entry name" value="S_TK_X"/>
    <property type="match status" value="1"/>
</dbReference>
<evidence type="ECO:0000256" key="13">
    <source>
        <dbReference type="ARBA" id="ARBA00047272"/>
    </source>
</evidence>
<dbReference type="InterPro" id="IPR017892">
    <property type="entry name" value="Pkinase_C"/>
</dbReference>
<dbReference type="GO" id="GO:0005524">
    <property type="term" value="F:ATP binding"/>
    <property type="evidence" value="ECO:0007669"/>
    <property type="project" value="UniProtKB-UniRule"/>
</dbReference>
<dbReference type="FunFam" id="3.30.200.20:FF:000103">
    <property type="entry name" value="Protein kinase C"/>
    <property type="match status" value="1"/>
</dbReference>
<dbReference type="SMART" id="SM00742">
    <property type="entry name" value="Hr1"/>
    <property type="match status" value="2"/>
</dbReference>
<evidence type="ECO:0000259" key="18">
    <source>
        <dbReference type="PROSITE" id="PS50004"/>
    </source>
</evidence>
<keyword evidence="5" id="KW-0808">Transferase</keyword>
<dbReference type="PROSITE" id="PS00479">
    <property type="entry name" value="ZF_DAG_PE_1"/>
    <property type="match status" value="1"/>
</dbReference>
<dbReference type="SUPFAM" id="SSF57889">
    <property type="entry name" value="Cysteine-rich domain"/>
    <property type="match status" value="2"/>
</dbReference>
<keyword evidence="6" id="KW-0479">Metal-binding</keyword>
<dbReference type="SUPFAM" id="SSF46585">
    <property type="entry name" value="HR1 repeat"/>
    <property type="match status" value="1"/>
</dbReference>
<dbReference type="InterPro" id="IPR046349">
    <property type="entry name" value="C1-like_sf"/>
</dbReference>
<feature type="compositionally biased region" description="Pro residues" evidence="17">
    <location>
        <begin position="634"/>
        <end position="649"/>
    </location>
</feature>
<dbReference type="Proteomes" id="UP000567179">
    <property type="component" value="Unassembled WGS sequence"/>
</dbReference>
<evidence type="ECO:0000256" key="16">
    <source>
        <dbReference type="PROSITE-ProRule" id="PRU10141"/>
    </source>
</evidence>
<dbReference type="CDD" id="cd20823">
    <property type="entry name" value="C1_ScPKC1-like_rpt2"/>
    <property type="match status" value="1"/>
</dbReference>
<evidence type="ECO:0000256" key="11">
    <source>
        <dbReference type="ARBA" id="ARBA00022833"/>
    </source>
</evidence>
<accession>A0A8H5EWQ6</accession>
<dbReference type="FunFam" id="3.30.60.20:FF:000014">
    <property type="entry name" value="Protein kinase C"/>
    <property type="match status" value="1"/>
</dbReference>
<dbReference type="Pfam" id="PF00069">
    <property type="entry name" value="Pkinase"/>
    <property type="match status" value="1"/>
</dbReference>